<dbReference type="SUPFAM" id="SSF54556">
    <property type="entry name" value="Chitinase insertion domain"/>
    <property type="match status" value="1"/>
</dbReference>
<feature type="domain" description="GH18" evidence="8">
    <location>
        <begin position="2"/>
        <end position="339"/>
    </location>
</feature>
<gene>
    <name evidence="9" type="ORF">SAMN02745136_03228</name>
</gene>
<dbReference type="STRING" id="1121322.SAMN02745136_03228"/>
<dbReference type="InterPro" id="IPR029070">
    <property type="entry name" value="Chitinase_insertion_sf"/>
</dbReference>
<evidence type="ECO:0000256" key="1">
    <source>
        <dbReference type="ARBA" id="ARBA00000822"/>
    </source>
</evidence>
<dbReference type="Gene3D" id="3.10.50.10">
    <property type="match status" value="1"/>
</dbReference>
<dbReference type="InterPro" id="IPR001579">
    <property type="entry name" value="Glyco_hydro_18_chit_AS"/>
</dbReference>
<keyword evidence="4" id="KW-0119">Carbohydrate metabolism</keyword>
<dbReference type="RefSeq" id="WP_073277772.1">
    <property type="nucleotide sequence ID" value="NZ_FRAC01000016.1"/>
</dbReference>
<dbReference type="PROSITE" id="PS51910">
    <property type="entry name" value="GH18_2"/>
    <property type="match status" value="1"/>
</dbReference>
<accession>A0A1M6UXL8</accession>
<keyword evidence="4" id="KW-0624">Polysaccharide degradation</keyword>
<dbReference type="GO" id="GO:0005975">
    <property type="term" value="P:carbohydrate metabolic process"/>
    <property type="evidence" value="ECO:0007669"/>
    <property type="project" value="InterPro"/>
</dbReference>
<comment type="catalytic activity">
    <reaction evidence="1">
        <text>Random endo-hydrolysis of N-acetyl-beta-D-glucosaminide (1-&gt;4)-beta-linkages in chitin and chitodextrins.</text>
        <dbReference type="EC" id="3.2.1.14"/>
    </reaction>
</comment>
<organism evidence="9 10">
    <name type="scientific">Anaerocolumna jejuensis DSM 15929</name>
    <dbReference type="NCBI Taxonomy" id="1121322"/>
    <lineage>
        <taxon>Bacteria</taxon>
        <taxon>Bacillati</taxon>
        <taxon>Bacillota</taxon>
        <taxon>Clostridia</taxon>
        <taxon>Lachnospirales</taxon>
        <taxon>Lachnospiraceae</taxon>
        <taxon>Anaerocolumna</taxon>
    </lineage>
</organism>
<name>A0A1M6UXL8_9FIRM</name>
<dbReference type="CDD" id="cd06548">
    <property type="entry name" value="GH18_chitinase"/>
    <property type="match status" value="1"/>
</dbReference>
<dbReference type="InterPro" id="IPR050314">
    <property type="entry name" value="Glycosyl_Hydrlase_18"/>
</dbReference>
<evidence type="ECO:0000256" key="4">
    <source>
        <dbReference type="ARBA" id="ARBA00023024"/>
    </source>
</evidence>
<dbReference type="EMBL" id="FRAC01000016">
    <property type="protein sequence ID" value="SHK73923.1"/>
    <property type="molecule type" value="Genomic_DNA"/>
</dbReference>
<sequence>MGKLIGYVGTGDLNEVTAEDVNNLDVINIAFGHIRQGRAEWNHPECKAALSRIKSRNPDIKILLSIGGWSASGFSEAAMTEKNRKQLAASALDIIKEYNLDGVDIDWEYPCFRVAGIDGSEKDRENFTLLLEALRRTLDEAGDRTYLLTIAAGGGDYFTSCTEMDKVQGYLDYVQLMTYDLKGGFQTFTGHHTSLYSNKRDLFPASTDRAVECFIQAGVPKEKLVIGGAFYSREWRNVPDVEHGLHQMAGTTGGYGPAYHSLIRDYVDKNGYVRYWDEEAKAPYLFNGETFISYDDKESLKRKAEYAEEKGLFGLMYWEYGCDKTHTLTGWMRKQLDLAEADRKKMKIGLEQRQI</sequence>
<evidence type="ECO:0000313" key="10">
    <source>
        <dbReference type="Proteomes" id="UP000184386"/>
    </source>
</evidence>
<evidence type="ECO:0000256" key="3">
    <source>
        <dbReference type="ARBA" id="ARBA00022801"/>
    </source>
</evidence>
<dbReference type="GO" id="GO:0006032">
    <property type="term" value="P:chitin catabolic process"/>
    <property type="evidence" value="ECO:0007669"/>
    <property type="project" value="UniProtKB-KW"/>
</dbReference>
<reference evidence="9 10" key="1">
    <citation type="submission" date="2016-11" db="EMBL/GenBank/DDBJ databases">
        <authorList>
            <person name="Jaros S."/>
            <person name="Januszkiewicz K."/>
            <person name="Wedrychowicz H."/>
        </authorList>
    </citation>
    <scope>NUCLEOTIDE SEQUENCE [LARGE SCALE GENOMIC DNA]</scope>
    <source>
        <strain evidence="9 10">DSM 15929</strain>
    </source>
</reference>
<dbReference type="InterPro" id="IPR011583">
    <property type="entry name" value="Chitinase_II/V-like_cat"/>
</dbReference>
<dbReference type="OrthoDB" id="9812811at2"/>
<evidence type="ECO:0000313" key="9">
    <source>
        <dbReference type="EMBL" id="SHK73923.1"/>
    </source>
</evidence>
<comment type="similarity">
    <text evidence="7">Belongs to the glycosyl hydrolase 18 family.</text>
</comment>
<dbReference type="InterPro" id="IPR001223">
    <property type="entry name" value="Glyco_hydro18_cat"/>
</dbReference>
<keyword evidence="5 6" id="KW-0326">Glycosidase</keyword>
<evidence type="ECO:0000256" key="7">
    <source>
        <dbReference type="RuleBase" id="RU004453"/>
    </source>
</evidence>
<protein>
    <recommendedName>
        <fullName evidence="2">chitinase</fullName>
        <ecNumber evidence="2">3.2.1.14</ecNumber>
    </recommendedName>
</protein>
<dbReference type="SUPFAM" id="SSF51445">
    <property type="entry name" value="(Trans)glycosidases"/>
    <property type="match status" value="1"/>
</dbReference>
<evidence type="ECO:0000256" key="6">
    <source>
        <dbReference type="RuleBase" id="RU000489"/>
    </source>
</evidence>
<dbReference type="InterPro" id="IPR017853">
    <property type="entry name" value="GH"/>
</dbReference>
<dbReference type="Gene3D" id="3.20.20.80">
    <property type="entry name" value="Glycosidases"/>
    <property type="match status" value="1"/>
</dbReference>
<evidence type="ECO:0000259" key="8">
    <source>
        <dbReference type="PROSITE" id="PS51910"/>
    </source>
</evidence>
<keyword evidence="10" id="KW-1185">Reference proteome</keyword>
<dbReference type="GO" id="GO:0008061">
    <property type="term" value="F:chitin binding"/>
    <property type="evidence" value="ECO:0007669"/>
    <property type="project" value="InterPro"/>
</dbReference>
<dbReference type="PANTHER" id="PTHR11177:SF317">
    <property type="entry name" value="CHITINASE 12-RELATED"/>
    <property type="match status" value="1"/>
</dbReference>
<dbReference type="AlphaFoldDB" id="A0A1M6UXL8"/>
<dbReference type="Proteomes" id="UP000184386">
    <property type="component" value="Unassembled WGS sequence"/>
</dbReference>
<dbReference type="GO" id="GO:0008843">
    <property type="term" value="F:endochitinase activity"/>
    <property type="evidence" value="ECO:0007669"/>
    <property type="project" value="UniProtKB-EC"/>
</dbReference>
<dbReference type="EC" id="3.2.1.14" evidence="2"/>
<dbReference type="SMART" id="SM00636">
    <property type="entry name" value="Glyco_18"/>
    <property type="match status" value="1"/>
</dbReference>
<proteinExistence type="inferred from homology"/>
<evidence type="ECO:0000256" key="5">
    <source>
        <dbReference type="ARBA" id="ARBA00023295"/>
    </source>
</evidence>
<dbReference type="PROSITE" id="PS01095">
    <property type="entry name" value="GH18_1"/>
    <property type="match status" value="1"/>
</dbReference>
<dbReference type="PANTHER" id="PTHR11177">
    <property type="entry name" value="CHITINASE"/>
    <property type="match status" value="1"/>
</dbReference>
<dbReference type="Pfam" id="PF00704">
    <property type="entry name" value="Glyco_hydro_18"/>
    <property type="match status" value="1"/>
</dbReference>
<keyword evidence="4" id="KW-0146">Chitin degradation</keyword>
<keyword evidence="3 6" id="KW-0378">Hydrolase</keyword>
<evidence type="ECO:0000256" key="2">
    <source>
        <dbReference type="ARBA" id="ARBA00012729"/>
    </source>
</evidence>